<gene>
    <name evidence="1" type="ORF">DFH08DRAFT_857949</name>
</gene>
<organism evidence="1 2">
    <name type="scientific">Mycena albidolilacea</name>
    <dbReference type="NCBI Taxonomy" id="1033008"/>
    <lineage>
        <taxon>Eukaryota</taxon>
        <taxon>Fungi</taxon>
        <taxon>Dikarya</taxon>
        <taxon>Basidiomycota</taxon>
        <taxon>Agaricomycotina</taxon>
        <taxon>Agaricomycetes</taxon>
        <taxon>Agaricomycetidae</taxon>
        <taxon>Agaricales</taxon>
        <taxon>Marasmiineae</taxon>
        <taxon>Mycenaceae</taxon>
        <taxon>Mycena</taxon>
    </lineage>
</organism>
<name>A0AAD7A9H0_9AGAR</name>
<protein>
    <submittedName>
        <fullName evidence="1">Uncharacterized protein</fullName>
    </submittedName>
</protein>
<evidence type="ECO:0000313" key="1">
    <source>
        <dbReference type="EMBL" id="KAJ7352100.1"/>
    </source>
</evidence>
<dbReference type="SUPFAM" id="SSF52540">
    <property type="entry name" value="P-loop containing nucleoside triphosphate hydrolases"/>
    <property type="match status" value="1"/>
</dbReference>
<dbReference type="EMBL" id="JARIHO010000012">
    <property type="protein sequence ID" value="KAJ7352100.1"/>
    <property type="molecule type" value="Genomic_DNA"/>
</dbReference>
<dbReference type="Gene3D" id="3.40.50.300">
    <property type="entry name" value="P-loop containing nucleotide triphosphate hydrolases"/>
    <property type="match status" value="1"/>
</dbReference>
<evidence type="ECO:0000313" key="2">
    <source>
        <dbReference type="Proteomes" id="UP001218218"/>
    </source>
</evidence>
<dbReference type="AlphaFoldDB" id="A0AAD7A9H0"/>
<keyword evidence="2" id="KW-1185">Reference proteome</keyword>
<dbReference type="InterPro" id="IPR027417">
    <property type="entry name" value="P-loop_NTPase"/>
</dbReference>
<reference evidence="1" key="1">
    <citation type="submission" date="2023-03" db="EMBL/GenBank/DDBJ databases">
        <title>Massive genome expansion in bonnet fungi (Mycena s.s.) driven by repeated elements and novel gene families across ecological guilds.</title>
        <authorList>
            <consortium name="Lawrence Berkeley National Laboratory"/>
            <person name="Harder C.B."/>
            <person name="Miyauchi S."/>
            <person name="Viragh M."/>
            <person name="Kuo A."/>
            <person name="Thoen E."/>
            <person name="Andreopoulos B."/>
            <person name="Lu D."/>
            <person name="Skrede I."/>
            <person name="Drula E."/>
            <person name="Henrissat B."/>
            <person name="Morin E."/>
            <person name="Kohler A."/>
            <person name="Barry K."/>
            <person name="LaButti K."/>
            <person name="Morin E."/>
            <person name="Salamov A."/>
            <person name="Lipzen A."/>
            <person name="Mereny Z."/>
            <person name="Hegedus B."/>
            <person name="Baldrian P."/>
            <person name="Stursova M."/>
            <person name="Weitz H."/>
            <person name="Taylor A."/>
            <person name="Grigoriev I.V."/>
            <person name="Nagy L.G."/>
            <person name="Martin F."/>
            <person name="Kauserud H."/>
        </authorList>
    </citation>
    <scope>NUCLEOTIDE SEQUENCE</scope>
    <source>
        <strain evidence="1">CBHHK002</strain>
    </source>
</reference>
<accession>A0AAD7A9H0</accession>
<sequence>MPSTPGRASSSLRSFELPLMGIELVSEAAHEQCRAPFLWRLLGGVVGSLIYHLRALWACLTRPYTPRTVCMYSGPLPDCEKGPVDVYQTRAQLIDALKRRDAADKAFEAQITALLDPIKQQLAELAAARASGILLPQIPLDAAEPAPDLPPAPQIFYGRAHDLDVLVDMLVPPRQAGVALLGEPGAGTSALALSILHRPEIVWTFGARRFLVRSHTHTLAAALGLHPHTPRPAVLAALATCPRRTLVVLDDLPADDDTHALLTALRAVPCVSLLFTTNAAVELLDCSAYMTTLHIGPLRLPDARALFRAIADLPAGACDEHNHDEALLVDVPVPPAAPTTFVVDLPPLKMSLPPSPSSESDDAVLVGLPVLETSLPPGLEYDPNEASDDAALVDALLERTRYLPRDIVCLAQRAQYEPLPFLLASCVEDGESGV</sequence>
<comment type="caution">
    <text evidence="1">The sequence shown here is derived from an EMBL/GenBank/DDBJ whole genome shotgun (WGS) entry which is preliminary data.</text>
</comment>
<dbReference type="Proteomes" id="UP001218218">
    <property type="component" value="Unassembled WGS sequence"/>
</dbReference>
<proteinExistence type="predicted"/>